<feature type="zinc finger region" description="C3H1-type" evidence="1">
    <location>
        <begin position="295"/>
        <end position="321"/>
    </location>
</feature>
<dbReference type="GO" id="GO:0008270">
    <property type="term" value="F:zinc ion binding"/>
    <property type="evidence" value="ECO:0007669"/>
    <property type="project" value="UniProtKB-KW"/>
</dbReference>
<proteinExistence type="predicted"/>
<keyword evidence="1" id="KW-0863">Zinc-finger</keyword>
<dbReference type="AlphaFoldDB" id="A0A9P1DDP9"/>
<reference evidence="5" key="2">
    <citation type="submission" date="2024-04" db="EMBL/GenBank/DDBJ databases">
        <authorList>
            <person name="Chen Y."/>
            <person name="Shah S."/>
            <person name="Dougan E. K."/>
            <person name="Thang M."/>
            <person name="Chan C."/>
        </authorList>
    </citation>
    <scope>NUCLEOTIDE SEQUENCE [LARGE SCALE GENOMIC DNA]</scope>
</reference>
<reference evidence="4" key="1">
    <citation type="submission" date="2022-10" db="EMBL/GenBank/DDBJ databases">
        <authorList>
            <person name="Chen Y."/>
            <person name="Dougan E. K."/>
            <person name="Chan C."/>
            <person name="Rhodes N."/>
            <person name="Thang M."/>
        </authorList>
    </citation>
    <scope>NUCLEOTIDE SEQUENCE</scope>
</reference>
<keyword evidence="1" id="KW-0862">Zinc</keyword>
<feature type="domain" description="C3H1-type" evidence="3">
    <location>
        <begin position="295"/>
        <end position="321"/>
    </location>
</feature>
<dbReference type="EMBL" id="CAMXCT020004077">
    <property type="protein sequence ID" value="CAL1160922.1"/>
    <property type="molecule type" value="Genomic_DNA"/>
</dbReference>
<comment type="caution">
    <text evidence="4">The sequence shown here is derived from an EMBL/GenBank/DDBJ whole genome shotgun (WGS) entry which is preliminary data.</text>
</comment>
<feature type="compositionally biased region" description="Basic and acidic residues" evidence="2">
    <location>
        <begin position="266"/>
        <end position="285"/>
    </location>
</feature>
<dbReference type="Proteomes" id="UP001152797">
    <property type="component" value="Unassembled WGS sequence"/>
</dbReference>
<organism evidence="4">
    <name type="scientific">Cladocopium goreaui</name>
    <dbReference type="NCBI Taxonomy" id="2562237"/>
    <lineage>
        <taxon>Eukaryota</taxon>
        <taxon>Sar</taxon>
        <taxon>Alveolata</taxon>
        <taxon>Dinophyceae</taxon>
        <taxon>Suessiales</taxon>
        <taxon>Symbiodiniaceae</taxon>
        <taxon>Cladocopium</taxon>
    </lineage>
</organism>
<dbReference type="InterPro" id="IPR000571">
    <property type="entry name" value="Znf_CCCH"/>
</dbReference>
<feature type="region of interest" description="Disordered" evidence="2">
    <location>
        <begin position="248"/>
        <end position="287"/>
    </location>
</feature>
<evidence type="ECO:0000313" key="7">
    <source>
        <dbReference type="Proteomes" id="UP001152797"/>
    </source>
</evidence>
<dbReference type="PROSITE" id="PS50103">
    <property type="entry name" value="ZF_C3H1"/>
    <property type="match status" value="1"/>
</dbReference>
<evidence type="ECO:0000256" key="1">
    <source>
        <dbReference type="PROSITE-ProRule" id="PRU00723"/>
    </source>
</evidence>
<keyword evidence="1" id="KW-0479">Metal-binding</keyword>
<evidence type="ECO:0000313" key="5">
    <source>
        <dbReference type="EMBL" id="CAL1160922.1"/>
    </source>
</evidence>
<accession>A0A9P1DDP9</accession>
<sequence>MDDPAAFRKLLTESAVSALRRAVRTAMELCKDSPGPTPQIQSSMNIKAKLSLAEFRALKDKFVQNFPGELLTPANTPSLAFLILVRDQWDAGTLGWIPWRARVTEQQELQFQESRKPRNDNQLIQNLLSSADLMEHAEATVPSGGPVEPALLKFQSVLANALAMIEAVHLIVIKRFHHKFAECALLVPRDGSLRPPTLPEVLDADRSVWTAVNACMRDNNWSLADTLNEIAFCRQDIQASLQPRLKFASVGQPDREVPPKKKPKLTGKEKPEDNPRPKDGKKTESFHASWFRKHKGTGICIRWNTSKCGAGDACRYLHVCPVPKADGTICAGKHTAKDHFASLRKAWLSRILDSKAYISIARHLHEGSLGPPLDDDALQPYLQDLLTAFNVEEQHRDSDVGMLDELSTGVRLGVYTELHPCPLYPPNPPLPTVGAALDDELTLTHSLTHPSLLKGVKILKDSDPLGLPLQLFGDLSSPSGCEIPSIVRWLKSLGICIALQLCDVACDVSCPLRVAYSDSQLGSAHHRTTVFRVRVLVSVIEGVSGWVFRLVDVSRRLGWSHPVFGSLWELWLVPLDLLPVFGRVC</sequence>
<evidence type="ECO:0000259" key="3">
    <source>
        <dbReference type="PROSITE" id="PS50103"/>
    </source>
</evidence>
<gene>
    <name evidence="4" type="ORF">C1SCF055_LOCUS33097</name>
</gene>
<evidence type="ECO:0000313" key="6">
    <source>
        <dbReference type="EMBL" id="CAL4794859.1"/>
    </source>
</evidence>
<keyword evidence="7" id="KW-1185">Reference proteome</keyword>
<dbReference type="EMBL" id="CAMXCT010004077">
    <property type="protein sequence ID" value="CAI4007547.1"/>
    <property type="molecule type" value="Genomic_DNA"/>
</dbReference>
<dbReference type="EMBL" id="CAMXCT030004077">
    <property type="protein sequence ID" value="CAL4794859.1"/>
    <property type="molecule type" value="Genomic_DNA"/>
</dbReference>
<evidence type="ECO:0000256" key="2">
    <source>
        <dbReference type="SAM" id="MobiDB-lite"/>
    </source>
</evidence>
<protein>
    <submittedName>
        <fullName evidence="6">C3H1-type domain-containing protein</fullName>
    </submittedName>
</protein>
<name>A0A9P1DDP9_9DINO</name>
<evidence type="ECO:0000313" key="4">
    <source>
        <dbReference type="EMBL" id="CAI4007547.1"/>
    </source>
</evidence>
<dbReference type="OrthoDB" id="441683at2759"/>